<dbReference type="CDD" id="cd02440">
    <property type="entry name" value="AdoMet_MTases"/>
    <property type="match status" value="1"/>
</dbReference>
<keyword evidence="2" id="KW-0808">Transferase</keyword>
<keyword evidence="2" id="KW-0489">Methyltransferase</keyword>
<keyword evidence="3" id="KW-1185">Reference proteome</keyword>
<gene>
    <name evidence="2" type="ORF">FVE85_8822</name>
</gene>
<sequence>MPQDTKERYGVSRRIAGMASSSVSEENAAKKWSQTASSYVRYFEPTTLVASRYLLNCMKLQFQDYPLTILEAGAGAGGAAKELLCNLYGLSLGHLYVTDVADAMLEKARDRLSGSLPNGEKVSVEKANFAALKYADATFDRYYANMCLHYADDPDVVLQEAFRVLKQNGIAGFTVWGRCADSPLMTIVPDVLHEFGLDKKDPSKRSNFHLGEDDDALRRRFMNQHGFRKCVVMHYPGVIECFDPDAYVELIIDGAASTKEQIESFSKEDQKRVRQEVRDRAGKLLDAGKPLMLDMVVVVAQK</sequence>
<accession>A0A5J4YSG5</accession>
<dbReference type="Gene3D" id="3.40.50.150">
    <property type="entry name" value="Vaccinia Virus protein VP39"/>
    <property type="match status" value="1"/>
</dbReference>
<dbReference type="InterPro" id="IPR029063">
    <property type="entry name" value="SAM-dependent_MTases_sf"/>
</dbReference>
<dbReference type="OrthoDB" id="8300214at2759"/>
<protein>
    <submittedName>
        <fullName evidence="2">Malonyl-acyl-carrier protein O-methyltransferase</fullName>
    </submittedName>
</protein>
<comment type="caution">
    <text evidence="2">The sequence shown here is derived from an EMBL/GenBank/DDBJ whole genome shotgun (WGS) entry which is preliminary data.</text>
</comment>
<dbReference type="Pfam" id="PF08241">
    <property type="entry name" value="Methyltransf_11"/>
    <property type="match status" value="1"/>
</dbReference>
<dbReference type="OMA" id="DHWNEYA"/>
<proteinExistence type="predicted"/>
<dbReference type="AlphaFoldDB" id="A0A5J4YSG5"/>
<dbReference type="GO" id="GO:0008757">
    <property type="term" value="F:S-adenosylmethionine-dependent methyltransferase activity"/>
    <property type="evidence" value="ECO:0007669"/>
    <property type="project" value="InterPro"/>
</dbReference>
<organism evidence="2 3">
    <name type="scientific">Porphyridium purpureum</name>
    <name type="common">Red alga</name>
    <name type="synonym">Porphyridium cruentum</name>
    <dbReference type="NCBI Taxonomy" id="35688"/>
    <lineage>
        <taxon>Eukaryota</taxon>
        <taxon>Rhodophyta</taxon>
        <taxon>Bangiophyceae</taxon>
        <taxon>Porphyridiales</taxon>
        <taxon>Porphyridiaceae</taxon>
        <taxon>Porphyridium</taxon>
    </lineage>
</organism>
<dbReference type="InterPro" id="IPR013216">
    <property type="entry name" value="Methyltransf_11"/>
</dbReference>
<reference evidence="3" key="1">
    <citation type="journal article" date="2019" name="Nat. Commun.">
        <title>Expansion of phycobilisome linker gene families in mesophilic red algae.</title>
        <authorList>
            <person name="Lee J."/>
            <person name="Kim D."/>
            <person name="Bhattacharya D."/>
            <person name="Yoon H.S."/>
        </authorList>
    </citation>
    <scope>NUCLEOTIDE SEQUENCE [LARGE SCALE GENOMIC DNA]</scope>
    <source>
        <strain evidence="3">CCMP 1328</strain>
    </source>
</reference>
<dbReference type="GO" id="GO:0032259">
    <property type="term" value="P:methylation"/>
    <property type="evidence" value="ECO:0007669"/>
    <property type="project" value="UniProtKB-KW"/>
</dbReference>
<evidence type="ECO:0000313" key="3">
    <source>
        <dbReference type="Proteomes" id="UP000324585"/>
    </source>
</evidence>
<dbReference type="SUPFAM" id="SSF53335">
    <property type="entry name" value="S-adenosyl-L-methionine-dependent methyltransferases"/>
    <property type="match status" value="1"/>
</dbReference>
<feature type="domain" description="Methyltransferase type 11" evidence="1">
    <location>
        <begin position="70"/>
        <end position="171"/>
    </location>
</feature>
<dbReference type="Proteomes" id="UP000324585">
    <property type="component" value="Unassembled WGS sequence"/>
</dbReference>
<evidence type="ECO:0000259" key="1">
    <source>
        <dbReference type="Pfam" id="PF08241"/>
    </source>
</evidence>
<dbReference type="EMBL" id="VRMN01000007">
    <property type="protein sequence ID" value="KAA8493377.1"/>
    <property type="molecule type" value="Genomic_DNA"/>
</dbReference>
<evidence type="ECO:0000313" key="2">
    <source>
        <dbReference type="EMBL" id="KAA8493377.1"/>
    </source>
</evidence>
<name>A0A5J4YSG5_PORPP</name>